<name>A0A6S7JCG6_PARCT</name>
<accession>A0A6S7JCG6</accession>
<evidence type="ECO:0000313" key="2">
    <source>
        <dbReference type="EMBL" id="CAB4028527.1"/>
    </source>
</evidence>
<feature type="compositionally biased region" description="Polar residues" evidence="1">
    <location>
        <begin position="277"/>
        <end position="293"/>
    </location>
</feature>
<dbReference type="EMBL" id="CACRXK020015534">
    <property type="protein sequence ID" value="CAB4028527.1"/>
    <property type="molecule type" value="Genomic_DNA"/>
</dbReference>
<dbReference type="Proteomes" id="UP001152795">
    <property type="component" value="Unassembled WGS sequence"/>
</dbReference>
<feature type="compositionally biased region" description="Low complexity" evidence="1">
    <location>
        <begin position="305"/>
        <end position="316"/>
    </location>
</feature>
<sequence length="417" mass="47665">MLTSKRVYYWNGSLNELKSYIEDNLCWKGVWKSPGGGVKQFVNMKYSFKWHGPKNKMLSIVQDDEENALSNAFKRLAITEEGKFGNHDIDSDREVVNKTLESCQGCSKSDIAVAELQLDVAMLSALLHKNQETISSQFTRMQELDVLIQKLMCNNKEKSSELQVIKANVCELINARGNYIQINKVDAQTTVSEGIQRSELSVPEVKHMGNRTTIAESIQFNNNSPCCVKDFVADVRILDCKENDKSISDISVIMHEDKRTIETNQPQKNEDKRSKSHNTNLCKNTVPNLSSDVRNNDKQHGDLYTSNTSLNNNLNNEAPSPQRKNTIIPVRITNRGHVTPNRREPFQTRKKYVRSYAHNNRRSYGGPLGSHYGPLSSTNLNESNVDFFRTVPVRKPKDPCLSRKISRDKILFYRFHY</sequence>
<organism evidence="2 3">
    <name type="scientific">Paramuricea clavata</name>
    <name type="common">Red gorgonian</name>
    <name type="synonym">Violescent sea-whip</name>
    <dbReference type="NCBI Taxonomy" id="317549"/>
    <lineage>
        <taxon>Eukaryota</taxon>
        <taxon>Metazoa</taxon>
        <taxon>Cnidaria</taxon>
        <taxon>Anthozoa</taxon>
        <taxon>Octocorallia</taxon>
        <taxon>Malacalcyonacea</taxon>
        <taxon>Plexauridae</taxon>
        <taxon>Paramuricea</taxon>
    </lineage>
</organism>
<evidence type="ECO:0000313" key="3">
    <source>
        <dbReference type="Proteomes" id="UP001152795"/>
    </source>
</evidence>
<reference evidence="2" key="1">
    <citation type="submission" date="2020-04" db="EMBL/GenBank/DDBJ databases">
        <authorList>
            <person name="Alioto T."/>
            <person name="Alioto T."/>
            <person name="Gomez Garrido J."/>
        </authorList>
    </citation>
    <scope>NUCLEOTIDE SEQUENCE</scope>
    <source>
        <strain evidence="2">A484AB</strain>
    </source>
</reference>
<comment type="caution">
    <text evidence="2">The sequence shown here is derived from an EMBL/GenBank/DDBJ whole genome shotgun (WGS) entry which is preliminary data.</text>
</comment>
<feature type="region of interest" description="Disordered" evidence="1">
    <location>
        <begin position="258"/>
        <end position="326"/>
    </location>
</feature>
<proteinExistence type="predicted"/>
<gene>
    <name evidence="2" type="ORF">PACLA_8A081725</name>
</gene>
<protein>
    <submittedName>
        <fullName evidence="2">Uncharacterized protein</fullName>
    </submittedName>
</protein>
<evidence type="ECO:0000256" key="1">
    <source>
        <dbReference type="SAM" id="MobiDB-lite"/>
    </source>
</evidence>
<dbReference type="AlphaFoldDB" id="A0A6S7JCG6"/>
<keyword evidence="3" id="KW-1185">Reference proteome</keyword>